<protein>
    <submittedName>
        <fullName evidence="1">Uncharacterized protein</fullName>
    </submittedName>
</protein>
<dbReference type="AlphaFoldDB" id="K2FXK0"/>
<reference evidence="1" key="1">
    <citation type="journal article" date="2012" name="Science">
        <title>Fermentation, hydrogen, and sulfur metabolism in multiple uncultivated bacterial phyla.</title>
        <authorList>
            <person name="Wrighton K.C."/>
            <person name="Thomas B.C."/>
            <person name="Sharon I."/>
            <person name="Miller C.S."/>
            <person name="Castelle C.J."/>
            <person name="VerBerkmoes N.C."/>
            <person name="Wilkins M.J."/>
            <person name="Hettich R.L."/>
            <person name="Lipton M.S."/>
            <person name="Williams K.H."/>
            <person name="Long P.E."/>
            <person name="Banfield J.F."/>
        </authorList>
    </citation>
    <scope>NUCLEOTIDE SEQUENCE [LARGE SCALE GENOMIC DNA]</scope>
</reference>
<accession>K2FXK0</accession>
<dbReference type="EMBL" id="AMFJ01000750">
    <property type="protein sequence ID" value="EKE26597.1"/>
    <property type="molecule type" value="Genomic_DNA"/>
</dbReference>
<evidence type="ECO:0000313" key="1">
    <source>
        <dbReference type="EMBL" id="EKE26597.1"/>
    </source>
</evidence>
<organism evidence="1">
    <name type="scientific">uncultured bacterium</name>
    <name type="common">gcode 4</name>
    <dbReference type="NCBI Taxonomy" id="1234023"/>
    <lineage>
        <taxon>Bacteria</taxon>
        <taxon>environmental samples</taxon>
    </lineage>
</organism>
<name>K2FXK0_9BACT</name>
<gene>
    <name evidence="1" type="ORF">ACD_4C00234G0005</name>
</gene>
<proteinExistence type="predicted"/>
<sequence length="163" mass="19697">MGNNVLNSSNSIIQWFFDDFRENKKKFVEGQIEYYEFKRKQQNLILVFMDLWNSFEEIWKITLNQILDLAYNIDDFVDKTPIQTLLDSWNSQVLTIIEDIISTRQKIIDWWENEHLNLKFATHIYDLHEITWLGLSDLDNEWLLPTEKQIKSKALPIDKWRSL</sequence>
<comment type="caution">
    <text evidence="1">The sequence shown here is derived from an EMBL/GenBank/DDBJ whole genome shotgun (WGS) entry which is preliminary data.</text>
</comment>